<gene>
    <name evidence="1" type="ORF">GCM10025867_49640</name>
</gene>
<dbReference type="EMBL" id="AP027733">
    <property type="protein sequence ID" value="BDZ52723.1"/>
    <property type="molecule type" value="Genomic_DNA"/>
</dbReference>
<organism evidence="1 2">
    <name type="scientific">Frondihabitans sucicola</name>
    <dbReference type="NCBI Taxonomy" id="1268041"/>
    <lineage>
        <taxon>Bacteria</taxon>
        <taxon>Bacillati</taxon>
        <taxon>Actinomycetota</taxon>
        <taxon>Actinomycetes</taxon>
        <taxon>Micrococcales</taxon>
        <taxon>Microbacteriaceae</taxon>
        <taxon>Frondihabitans</taxon>
    </lineage>
</organism>
<sequence length="210" mass="23833">MTEPSVEALAKSVVQAAEGYGFPAFVRTGLLSAKHNWKWTPCLTRADDVMRTLYGLTEMQEMAWLPPVENIVVREMLPTFPLFHAFEDMPITLERRYFIDGGKVVDRQPYWPISAIEGHVEDIEDHEVVADWKDRLIEASRESSEEVALLTGYAERLAAVMPGAWSVDFLFTERGWFFIDAAWAETSYVVTDADRRALGMPLRPAILPPV</sequence>
<geneLocation type="plasmid" evidence="1 2">
    <name>pNBRC108728a</name>
</geneLocation>
<evidence type="ECO:0000313" key="2">
    <source>
        <dbReference type="Proteomes" id="UP001321486"/>
    </source>
</evidence>
<keyword evidence="1" id="KW-0614">Plasmid</keyword>
<proteinExistence type="predicted"/>
<protein>
    <recommendedName>
        <fullName evidence="3">ATP-grasp domain-containing protein</fullName>
    </recommendedName>
</protein>
<dbReference type="Proteomes" id="UP001321486">
    <property type="component" value="Plasmid pNBRC108728a"/>
</dbReference>
<reference evidence="2" key="1">
    <citation type="journal article" date="2019" name="Int. J. Syst. Evol. Microbiol.">
        <title>The Global Catalogue of Microorganisms (GCM) 10K type strain sequencing project: providing services to taxonomists for standard genome sequencing and annotation.</title>
        <authorList>
            <consortium name="The Broad Institute Genomics Platform"/>
            <consortium name="The Broad Institute Genome Sequencing Center for Infectious Disease"/>
            <person name="Wu L."/>
            <person name="Ma J."/>
        </authorList>
    </citation>
    <scope>NUCLEOTIDE SEQUENCE [LARGE SCALE GENOMIC DNA]</scope>
    <source>
        <strain evidence="2">NBRC 108728</strain>
    </source>
</reference>
<accession>A0ABN6Y6B7</accession>
<evidence type="ECO:0000313" key="1">
    <source>
        <dbReference type="EMBL" id="BDZ52723.1"/>
    </source>
</evidence>
<name>A0ABN6Y6B7_9MICO</name>
<evidence type="ECO:0008006" key="3">
    <source>
        <dbReference type="Google" id="ProtNLM"/>
    </source>
</evidence>
<keyword evidence="2" id="KW-1185">Reference proteome</keyword>